<name>A0AAN9A1J3_HALRR</name>
<sequence>VTICEDVFLDYMDANYTQSDFDDYCEIYSPLDCNFTLETTRAFFISITLPSRRKHIEYPPEVYYGRPLFNITYDLRPNNMSRSILNPPTQNFLHFCNLNGIATLHERSDG</sequence>
<reference evidence="1 2" key="1">
    <citation type="submission" date="2023-11" db="EMBL/GenBank/DDBJ databases">
        <title>Halocaridina rubra genome assembly.</title>
        <authorList>
            <person name="Smith C."/>
        </authorList>
    </citation>
    <scope>NUCLEOTIDE SEQUENCE [LARGE SCALE GENOMIC DNA]</scope>
    <source>
        <strain evidence="1">EP-1</strain>
        <tissue evidence="1">Whole</tissue>
    </source>
</reference>
<protein>
    <submittedName>
        <fullName evidence="1">Uncharacterized protein</fullName>
    </submittedName>
</protein>
<dbReference type="AlphaFoldDB" id="A0AAN9A1J3"/>
<dbReference type="EMBL" id="JAXCGZ010019271">
    <property type="protein sequence ID" value="KAK7066307.1"/>
    <property type="molecule type" value="Genomic_DNA"/>
</dbReference>
<feature type="non-terminal residue" evidence="1">
    <location>
        <position position="1"/>
    </location>
</feature>
<accession>A0AAN9A1J3</accession>
<evidence type="ECO:0000313" key="1">
    <source>
        <dbReference type="EMBL" id="KAK7066307.1"/>
    </source>
</evidence>
<comment type="caution">
    <text evidence="1">The sequence shown here is derived from an EMBL/GenBank/DDBJ whole genome shotgun (WGS) entry which is preliminary data.</text>
</comment>
<keyword evidence="2" id="KW-1185">Reference proteome</keyword>
<gene>
    <name evidence="1" type="ORF">SK128_005203</name>
</gene>
<organism evidence="1 2">
    <name type="scientific">Halocaridina rubra</name>
    <name type="common">Hawaiian red shrimp</name>
    <dbReference type="NCBI Taxonomy" id="373956"/>
    <lineage>
        <taxon>Eukaryota</taxon>
        <taxon>Metazoa</taxon>
        <taxon>Ecdysozoa</taxon>
        <taxon>Arthropoda</taxon>
        <taxon>Crustacea</taxon>
        <taxon>Multicrustacea</taxon>
        <taxon>Malacostraca</taxon>
        <taxon>Eumalacostraca</taxon>
        <taxon>Eucarida</taxon>
        <taxon>Decapoda</taxon>
        <taxon>Pleocyemata</taxon>
        <taxon>Caridea</taxon>
        <taxon>Atyoidea</taxon>
        <taxon>Atyidae</taxon>
        <taxon>Halocaridina</taxon>
    </lineage>
</organism>
<proteinExistence type="predicted"/>
<dbReference type="Proteomes" id="UP001381693">
    <property type="component" value="Unassembled WGS sequence"/>
</dbReference>
<evidence type="ECO:0000313" key="2">
    <source>
        <dbReference type="Proteomes" id="UP001381693"/>
    </source>
</evidence>